<comment type="similarity">
    <text evidence="1 3">Belongs to the short-chain dehydrogenases/reductases (SDR) family.</text>
</comment>
<dbReference type="PANTHER" id="PTHR43115:SF4">
    <property type="entry name" value="DEHYDROGENASE_REDUCTASE SDR FAMILY MEMBER 11"/>
    <property type="match status" value="1"/>
</dbReference>
<dbReference type="InterPro" id="IPR020904">
    <property type="entry name" value="Sc_DH/Rdtase_CS"/>
</dbReference>
<dbReference type="Pfam" id="PF00106">
    <property type="entry name" value="adh_short"/>
    <property type="match status" value="1"/>
</dbReference>
<evidence type="ECO:0000259" key="4">
    <source>
        <dbReference type="SMART" id="SM00822"/>
    </source>
</evidence>
<evidence type="ECO:0000313" key="5">
    <source>
        <dbReference type="EMBL" id="TDG71761.1"/>
    </source>
</evidence>
<comment type="caution">
    <text evidence="5">The sequence shown here is derived from an EMBL/GenBank/DDBJ whole genome shotgun (WGS) entry which is preliminary data.</text>
</comment>
<dbReference type="GO" id="GO:0016616">
    <property type="term" value="F:oxidoreductase activity, acting on the CH-OH group of donors, NAD or NADP as acceptor"/>
    <property type="evidence" value="ECO:0007669"/>
    <property type="project" value="UniProtKB-ARBA"/>
</dbReference>
<keyword evidence="2" id="KW-0560">Oxidoreductase</keyword>
<proteinExistence type="inferred from homology"/>
<evidence type="ECO:0000256" key="1">
    <source>
        <dbReference type="ARBA" id="ARBA00006484"/>
    </source>
</evidence>
<dbReference type="InterPro" id="IPR057326">
    <property type="entry name" value="KR_dom"/>
</dbReference>
<reference evidence="5 6" key="1">
    <citation type="journal article" date="2019" name="Appl. Microbiol. Biotechnol.">
        <title>Uncovering carbohydrate metabolism through a genotype-phenotype association study of 56 lactic acid bacteria genomes.</title>
        <authorList>
            <person name="Buron-Moles G."/>
            <person name="Chailyan A."/>
            <person name="Dolejs I."/>
            <person name="Forster J."/>
            <person name="Miks M.H."/>
        </authorList>
    </citation>
    <scope>NUCLEOTIDE SEQUENCE [LARGE SCALE GENOMIC DNA]</scope>
    <source>
        <strain evidence="5 6">ATCC 29644</strain>
    </source>
</reference>
<evidence type="ECO:0000313" key="6">
    <source>
        <dbReference type="Proteomes" id="UP000295257"/>
    </source>
</evidence>
<dbReference type="PRINTS" id="PR00080">
    <property type="entry name" value="SDRFAMILY"/>
</dbReference>
<dbReference type="SMART" id="SM00822">
    <property type="entry name" value="PKS_KR"/>
    <property type="match status" value="1"/>
</dbReference>
<sequence length="246" mass="26723">MQLNEKVIMITGASSGIGAATAKRLASAGSKLVLIARREDRLNEIQQEFPEAEILIESLDVTDYTAFETAVQDTIDKFGRIDVLFNNAGIMPNSPLAEKHRNDWQRMLDINVMGVLNGISAVLPTMEKQRSGHILTTSSTAGHKVFPGFAVYSGTKFAVRAIMDGLRQEEAMNHIKSTIVTPGTVDTELFNTIPDAEARSAEAALHKNVNRSLSADQVAAEVVHAIDSPDNVSISEINVRPIEQLA</sequence>
<name>A0A4R5NE15_9LACO</name>
<dbReference type="InterPro" id="IPR002347">
    <property type="entry name" value="SDR_fam"/>
</dbReference>
<dbReference type="Proteomes" id="UP000295257">
    <property type="component" value="Unassembled WGS sequence"/>
</dbReference>
<dbReference type="InterPro" id="IPR036291">
    <property type="entry name" value="NAD(P)-bd_dom_sf"/>
</dbReference>
<dbReference type="AlphaFoldDB" id="A0A4R5NE15"/>
<dbReference type="PROSITE" id="PS00061">
    <property type="entry name" value="ADH_SHORT"/>
    <property type="match status" value="1"/>
</dbReference>
<keyword evidence="6" id="KW-1185">Reference proteome</keyword>
<dbReference type="Gene3D" id="3.40.50.720">
    <property type="entry name" value="NAD(P)-binding Rossmann-like Domain"/>
    <property type="match status" value="1"/>
</dbReference>
<organism evidence="5 6">
    <name type="scientific">Companilactobacillus farciminis</name>
    <dbReference type="NCBI Taxonomy" id="1612"/>
    <lineage>
        <taxon>Bacteria</taxon>
        <taxon>Bacillati</taxon>
        <taxon>Bacillota</taxon>
        <taxon>Bacilli</taxon>
        <taxon>Lactobacillales</taxon>
        <taxon>Lactobacillaceae</taxon>
        <taxon>Companilactobacillus</taxon>
    </lineage>
</organism>
<gene>
    <name evidence="5" type="ORF">C5L30_002341</name>
</gene>
<dbReference type="RefSeq" id="WP_010020655.1">
    <property type="nucleotide sequence ID" value="NZ_PUFN01000019.1"/>
</dbReference>
<protein>
    <recommendedName>
        <fullName evidence="4">Ketoreductase domain-containing protein</fullName>
    </recommendedName>
</protein>
<dbReference type="FunFam" id="3.40.50.720:FF:000047">
    <property type="entry name" value="NADP-dependent L-serine/L-allo-threonine dehydrogenase"/>
    <property type="match status" value="1"/>
</dbReference>
<dbReference type="PANTHER" id="PTHR43115">
    <property type="entry name" value="DEHYDROGENASE/REDUCTASE SDR FAMILY MEMBER 11"/>
    <property type="match status" value="1"/>
</dbReference>
<dbReference type="EMBL" id="PUFN01000019">
    <property type="protein sequence ID" value="TDG71761.1"/>
    <property type="molecule type" value="Genomic_DNA"/>
</dbReference>
<evidence type="ECO:0000256" key="3">
    <source>
        <dbReference type="RuleBase" id="RU000363"/>
    </source>
</evidence>
<accession>A0A4R5NE15</accession>
<feature type="domain" description="Ketoreductase" evidence="4">
    <location>
        <begin position="6"/>
        <end position="168"/>
    </location>
</feature>
<dbReference type="SUPFAM" id="SSF51735">
    <property type="entry name" value="NAD(P)-binding Rossmann-fold domains"/>
    <property type="match status" value="1"/>
</dbReference>
<dbReference type="PRINTS" id="PR00081">
    <property type="entry name" value="GDHRDH"/>
</dbReference>
<evidence type="ECO:0000256" key="2">
    <source>
        <dbReference type="ARBA" id="ARBA00023002"/>
    </source>
</evidence>